<accession>A0ABR9EZP1</accession>
<dbReference type="Proteomes" id="UP001645039">
    <property type="component" value="Unassembled WGS sequence"/>
</dbReference>
<feature type="signal peptide" evidence="1">
    <location>
        <begin position="1"/>
        <end position="22"/>
    </location>
</feature>
<organism evidence="2 3">
    <name type="scientific">Halomonas casei</name>
    <dbReference type="NCBI Taxonomy" id="2742613"/>
    <lineage>
        <taxon>Bacteria</taxon>
        <taxon>Pseudomonadati</taxon>
        <taxon>Pseudomonadota</taxon>
        <taxon>Gammaproteobacteria</taxon>
        <taxon>Oceanospirillales</taxon>
        <taxon>Halomonadaceae</taxon>
        <taxon>Halomonas</taxon>
    </lineage>
</organism>
<evidence type="ECO:0000313" key="3">
    <source>
        <dbReference type="Proteomes" id="UP001645039"/>
    </source>
</evidence>
<gene>
    <name evidence="2" type="ORF">EI168_02720</name>
</gene>
<dbReference type="Pfam" id="PF03891">
    <property type="entry name" value="DUF333"/>
    <property type="match status" value="1"/>
</dbReference>
<comment type="caution">
    <text evidence="2">The sequence shown here is derived from an EMBL/GenBank/DDBJ whole genome shotgun (WGS) entry which is preliminary data.</text>
</comment>
<evidence type="ECO:0000313" key="2">
    <source>
        <dbReference type="EMBL" id="MBE0399022.1"/>
    </source>
</evidence>
<reference evidence="2 3" key="1">
    <citation type="submission" date="2020-07" db="EMBL/GenBank/DDBJ databases">
        <title>Halophilic bacteria isolated from french cheeses.</title>
        <authorList>
            <person name="Kothe C.I."/>
            <person name="Farah-Kraiem B."/>
            <person name="Renault P."/>
            <person name="Dridi B."/>
        </authorList>
    </citation>
    <scope>NUCLEOTIDE SEQUENCE [LARGE SCALE GENOMIC DNA]</scope>
    <source>
        <strain evidence="2 3">FME1</strain>
    </source>
</reference>
<protein>
    <submittedName>
        <fullName evidence="2">DUF333 domain-containing protein</fullName>
    </submittedName>
</protein>
<evidence type="ECO:0000256" key="1">
    <source>
        <dbReference type="SAM" id="SignalP"/>
    </source>
</evidence>
<sequence length="82" mass="9126">MREGRQVFLMSALLLLAGCASEGGGDNTQNYMTQRAAQYCESIGGETEVQETSLGTGRYCRLPDGRVENQGQLYRNERMEND</sequence>
<dbReference type="InterPro" id="IPR005590">
    <property type="entry name" value="DUF333"/>
</dbReference>
<keyword evidence="1" id="KW-0732">Signal</keyword>
<dbReference type="EMBL" id="RRZD01000002">
    <property type="protein sequence ID" value="MBE0399022.1"/>
    <property type="molecule type" value="Genomic_DNA"/>
</dbReference>
<name>A0ABR9EZP1_9GAMM</name>
<dbReference type="PROSITE" id="PS51257">
    <property type="entry name" value="PROKAR_LIPOPROTEIN"/>
    <property type="match status" value="1"/>
</dbReference>
<keyword evidence="3" id="KW-1185">Reference proteome</keyword>
<proteinExistence type="predicted"/>
<feature type="chain" id="PRO_5045086386" evidence="1">
    <location>
        <begin position="23"/>
        <end position="82"/>
    </location>
</feature>